<dbReference type="EMBL" id="MKCS01000001">
    <property type="protein sequence ID" value="OHX14109.1"/>
    <property type="molecule type" value="Genomic_DNA"/>
</dbReference>
<dbReference type="Proteomes" id="UP000180088">
    <property type="component" value="Unassembled WGS sequence"/>
</dbReference>
<name>A0A1S1X3Q5_9NEIS</name>
<accession>A0A1S1X3Q5</accession>
<evidence type="ECO:0000313" key="2">
    <source>
        <dbReference type="EMBL" id="OHX20318.1"/>
    </source>
</evidence>
<comment type="caution">
    <text evidence="1">The sequence shown here is derived from an EMBL/GenBank/DDBJ whole genome shotgun (WGS) entry which is preliminary data.</text>
</comment>
<reference evidence="3 4" key="1">
    <citation type="submission" date="2016-09" db="EMBL/GenBank/DDBJ databases">
        <title>Chromobacterium muskegensis sp. nov., an insecticidal bacterium isolated from Sphagnum bogs.</title>
        <authorList>
            <person name="Sparks M.E."/>
            <person name="Blackburn M.B."/>
            <person name="Gundersen-Rindal D.E."/>
            <person name="Mitchell A."/>
            <person name="Farrar R."/>
            <person name="Kuhar D."/>
        </authorList>
    </citation>
    <scope>NUCLEOTIDE SEQUENCE [LARGE SCALE GENOMIC DNA]</scope>
    <source>
        <strain evidence="2 4">14B-1</strain>
        <strain evidence="1 3">37-2</strain>
    </source>
</reference>
<dbReference type="AlphaFoldDB" id="A0A1S1X3Q5"/>
<evidence type="ECO:0000313" key="4">
    <source>
        <dbReference type="Proteomes" id="UP000180280"/>
    </source>
</evidence>
<protein>
    <submittedName>
        <fullName evidence="1">Uncharacterized protein</fullName>
    </submittedName>
</protein>
<keyword evidence="4" id="KW-1185">Reference proteome</keyword>
<dbReference type="EMBL" id="MKCT01000017">
    <property type="protein sequence ID" value="OHX20318.1"/>
    <property type="molecule type" value="Genomic_DNA"/>
</dbReference>
<evidence type="ECO:0000313" key="1">
    <source>
        <dbReference type="EMBL" id="OHX14109.1"/>
    </source>
</evidence>
<organism evidence="1 3">
    <name type="scientific">Chromobacterium sphagni</name>
    <dbReference type="NCBI Taxonomy" id="1903179"/>
    <lineage>
        <taxon>Bacteria</taxon>
        <taxon>Pseudomonadati</taxon>
        <taxon>Pseudomonadota</taxon>
        <taxon>Betaproteobacteria</taxon>
        <taxon>Neisseriales</taxon>
        <taxon>Chromobacteriaceae</taxon>
        <taxon>Chromobacterium</taxon>
    </lineage>
</organism>
<evidence type="ECO:0000313" key="3">
    <source>
        <dbReference type="Proteomes" id="UP000180088"/>
    </source>
</evidence>
<gene>
    <name evidence="2" type="ORF">BI344_07470</name>
    <name evidence="1" type="ORF">BI347_11770</name>
</gene>
<proteinExistence type="predicted"/>
<dbReference type="Proteomes" id="UP000180280">
    <property type="component" value="Unassembled WGS sequence"/>
</dbReference>
<sequence length="61" mass="6445">MNILEPWTNRVNSGQVNKHAITMAAQNVFNTIGDGAFSMRIRKPAFGSGTGRDAMPAGAAP</sequence>
<dbReference type="STRING" id="1903179.BI347_11770"/>